<evidence type="ECO:0000256" key="1">
    <source>
        <dbReference type="SAM" id="MobiDB-lite"/>
    </source>
</evidence>
<keyword evidence="4" id="KW-1185">Reference proteome</keyword>
<dbReference type="EMBL" id="CM000157">
    <property type="protein sequence ID" value="EDW88260.1"/>
    <property type="molecule type" value="Genomic_DNA"/>
</dbReference>
<proteinExistence type="predicted"/>
<dbReference type="Pfam" id="PF15866">
    <property type="entry name" value="DUF4729"/>
    <property type="match status" value="1"/>
</dbReference>
<organism evidence="3 4">
    <name type="scientific">Drosophila yakuba</name>
    <name type="common">Fruit fly</name>
    <dbReference type="NCBI Taxonomy" id="7245"/>
    <lineage>
        <taxon>Eukaryota</taxon>
        <taxon>Metazoa</taxon>
        <taxon>Ecdysozoa</taxon>
        <taxon>Arthropoda</taxon>
        <taxon>Hexapoda</taxon>
        <taxon>Insecta</taxon>
        <taxon>Pterygota</taxon>
        <taxon>Neoptera</taxon>
        <taxon>Endopterygota</taxon>
        <taxon>Diptera</taxon>
        <taxon>Brachycera</taxon>
        <taxon>Muscomorpha</taxon>
        <taxon>Ephydroidea</taxon>
        <taxon>Drosophilidae</taxon>
        <taxon>Drosophila</taxon>
        <taxon>Sophophora</taxon>
    </lineage>
</organism>
<feature type="region of interest" description="Disordered" evidence="1">
    <location>
        <begin position="1"/>
        <end position="37"/>
    </location>
</feature>
<evidence type="ECO:0000313" key="4">
    <source>
        <dbReference type="Proteomes" id="UP000002282"/>
    </source>
</evidence>
<evidence type="ECO:0000259" key="2">
    <source>
        <dbReference type="Pfam" id="PF15866"/>
    </source>
</evidence>
<feature type="compositionally biased region" description="Basic residues" evidence="1">
    <location>
        <begin position="27"/>
        <end position="37"/>
    </location>
</feature>
<dbReference type="HOGENOM" id="CLU_931457_0_0_1"/>
<gene>
    <name evidence="3" type="primary">Dyak\GE11853</name>
    <name evidence="3" type="synonym">dyak_GLEANR_1215</name>
    <name evidence="3" type="synonym">GE11853</name>
    <name evidence="3" type="ORF">Dyak_GE11853</name>
</gene>
<accession>B4P2N0</accession>
<feature type="domain" description="DUF4729" evidence="2">
    <location>
        <begin position="110"/>
        <end position="293"/>
    </location>
</feature>
<dbReference type="eggNOG" id="ENOG502T8ZZ">
    <property type="taxonomic scope" value="Eukaryota"/>
</dbReference>
<dbReference type="KEGG" id="dya:Dyak_GE11853"/>
<dbReference type="OMA" id="DLDVWQQ"/>
<evidence type="ECO:0000313" key="3">
    <source>
        <dbReference type="EMBL" id="EDW88260.1"/>
    </source>
</evidence>
<reference evidence="3 4" key="2">
    <citation type="journal article" date="2007" name="PLoS Biol.">
        <title>Principles of genome evolution in the Drosophila melanogaster species group.</title>
        <authorList>
            <person name="Ranz J.M."/>
            <person name="Maurin D."/>
            <person name="Chan Y.S."/>
            <person name="von Grotthuss M."/>
            <person name="Hillier L.W."/>
            <person name="Roote J."/>
            <person name="Ashburner M."/>
            <person name="Bergman C.M."/>
        </authorList>
    </citation>
    <scope>NUCLEOTIDE SEQUENCE [LARGE SCALE GENOMIC DNA]</scope>
    <source>
        <strain evidence="4">Tai18E2 / Tucson 14021-0261.01</strain>
    </source>
</reference>
<dbReference type="PhylomeDB" id="B4P2N0"/>
<protein>
    <recommendedName>
        <fullName evidence="2">DUF4729 domain-containing protein</fullName>
    </recommendedName>
</protein>
<sequence length="313" mass="35504">MTAPSTSRAKQAIDSAKDLSASIHGLSRNRKRQEKRKQRLHEMQNLLYTKHFSNYRLPVSMAVPPPEDQLLQLQLQNFDSLTKQPPSSRKNPLPVNASSDSPWTRLRLVACPCHGCLCSVEPSALLGHYLSDHLPGMGIPFLELEMGKRVSLTCHVSSLERDVNSLLGVYCYRRIGLNPLKCHRNTHLPLEYRCFSQHSALMIFACRTMHSVLSERKRVKHEVLAIWVATPLHGVAITLRLLVQPANSARYYTKQIKARPMLPLSSNQSCSEFIKTDSNVILISLEDLRPLMDLDVWQQLLTVELKVISEARI</sequence>
<reference evidence="3 4" key="1">
    <citation type="journal article" date="2007" name="Nature">
        <title>Evolution of genes and genomes on the Drosophila phylogeny.</title>
        <authorList>
            <consortium name="Drosophila 12 Genomes Consortium"/>
            <person name="Clark A.G."/>
            <person name="Eisen M.B."/>
            <person name="Smith D.R."/>
            <person name="Bergman C.M."/>
            <person name="Oliver B."/>
            <person name="Markow T.A."/>
            <person name="Kaufman T.C."/>
            <person name="Kellis M."/>
            <person name="Gelbart W."/>
            <person name="Iyer V.N."/>
            <person name="Pollard D.A."/>
            <person name="Sackton T.B."/>
            <person name="Larracuente A.M."/>
            <person name="Singh N.D."/>
            <person name="Abad J.P."/>
            <person name="Abt D.N."/>
            <person name="Adryan B."/>
            <person name="Aguade M."/>
            <person name="Akashi H."/>
            <person name="Anderson W.W."/>
            <person name="Aquadro C.F."/>
            <person name="Ardell D.H."/>
            <person name="Arguello R."/>
            <person name="Artieri C.G."/>
            <person name="Barbash D.A."/>
            <person name="Barker D."/>
            <person name="Barsanti P."/>
            <person name="Batterham P."/>
            <person name="Batzoglou S."/>
            <person name="Begun D."/>
            <person name="Bhutkar A."/>
            <person name="Blanco E."/>
            <person name="Bosak S.A."/>
            <person name="Bradley R.K."/>
            <person name="Brand A.D."/>
            <person name="Brent M.R."/>
            <person name="Brooks A.N."/>
            <person name="Brown R.H."/>
            <person name="Butlin R.K."/>
            <person name="Caggese C."/>
            <person name="Calvi B.R."/>
            <person name="Bernardo de Carvalho A."/>
            <person name="Caspi A."/>
            <person name="Castrezana S."/>
            <person name="Celniker S.E."/>
            <person name="Chang J.L."/>
            <person name="Chapple C."/>
            <person name="Chatterji S."/>
            <person name="Chinwalla A."/>
            <person name="Civetta A."/>
            <person name="Clifton S.W."/>
            <person name="Comeron J.M."/>
            <person name="Costello J.C."/>
            <person name="Coyne J.A."/>
            <person name="Daub J."/>
            <person name="David R.G."/>
            <person name="Delcher A.L."/>
            <person name="Delehaunty K."/>
            <person name="Do C.B."/>
            <person name="Ebling H."/>
            <person name="Edwards K."/>
            <person name="Eickbush T."/>
            <person name="Evans J.D."/>
            <person name="Filipski A."/>
            <person name="Findeiss S."/>
            <person name="Freyhult E."/>
            <person name="Fulton L."/>
            <person name="Fulton R."/>
            <person name="Garcia A.C."/>
            <person name="Gardiner A."/>
            <person name="Garfield D.A."/>
            <person name="Garvin B.E."/>
            <person name="Gibson G."/>
            <person name="Gilbert D."/>
            <person name="Gnerre S."/>
            <person name="Godfrey J."/>
            <person name="Good R."/>
            <person name="Gotea V."/>
            <person name="Gravely B."/>
            <person name="Greenberg A.J."/>
            <person name="Griffiths-Jones S."/>
            <person name="Gross S."/>
            <person name="Guigo R."/>
            <person name="Gustafson E.A."/>
            <person name="Haerty W."/>
            <person name="Hahn M.W."/>
            <person name="Halligan D.L."/>
            <person name="Halpern A.L."/>
            <person name="Halter G.M."/>
            <person name="Han M.V."/>
            <person name="Heger A."/>
            <person name="Hillier L."/>
            <person name="Hinrichs A.S."/>
            <person name="Holmes I."/>
            <person name="Hoskins R.A."/>
            <person name="Hubisz M.J."/>
            <person name="Hultmark D."/>
            <person name="Huntley M.A."/>
            <person name="Jaffe D.B."/>
            <person name="Jagadeeshan S."/>
            <person name="Jeck W.R."/>
            <person name="Johnson J."/>
            <person name="Jones C.D."/>
            <person name="Jordan W.C."/>
            <person name="Karpen G.H."/>
            <person name="Kataoka E."/>
            <person name="Keightley P.D."/>
            <person name="Kheradpour P."/>
            <person name="Kirkness E.F."/>
            <person name="Koerich L.B."/>
            <person name="Kristiansen K."/>
            <person name="Kudrna D."/>
            <person name="Kulathinal R.J."/>
            <person name="Kumar S."/>
            <person name="Kwok R."/>
            <person name="Lander E."/>
            <person name="Langley C.H."/>
            <person name="Lapoint R."/>
            <person name="Lazzaro B.P."/>
            <person name="Lee S.J."/>
            <person name="Levesque L."/>
            <person name="Li R."/>
            <person name="Lin C.F."/>
            <person name="Lin M.F."/>
            <person name="Lindblad-Toh K."/>
            <person name="Llopart A."/>
            <person name="Long M."/>
            <person name="Low L."/>
            <person name="Lozovsky E."/>
            <person name="Lu J."/>
            <person name="Luo M."/>
            <person name="Machado C.A."/>
            <person name="Makalowski W."/>
            <person name="Marzo M."/>
            <person name="Matsuda M."/>
            <person name="Matzkin L."/>
            <person name="McAllister B."/>
            <person name="McBride C.S."/>
            <person name="McKernan B."/>
            <person name="McKernan K."/>
            <person name="Mendez-Lago M."/>
            <person name="Minx P."/>
            <person name="Mollenhauer M.U."/>
            <person name="Montooth K."/>
            <person name="Mount S.M."/>
            <person name="Mu X."/>
            <person name="Myers E."/>
            <person name="Negre B."/>
            <person name="Newfeld S."/>
            <person name="Nielsen R."/>
            <person name="Noor M.A."/>
            <person name="O'Grady P."/>
            <person name="Pachter L."/>
            <person name="Papaceit M."/>
            <person name="Parisi M.J."/>
            <person name="Parisi M."/>
            <person name="Parts L."/>
            <person name="Pedersen J.S."/>
            <person name="Pesole G."/>
            <person name="Phillippy A.M."/>
            <person name="Ponting C.P."/>
            <person name="Pop M."/>
            <person name="Porcelli D."/>
            <person name="Powell J.R."/>
            <person name="Prohaska S."/>
            <person name="Pruitt K."/>
            <person name="Puig M."/>
            <person name="Quesneville H."/>
            <person name="Ram K.R."/>
            <person name="Rand D."/>
            <person name="Rasmussen M.D."/>
            <person name="Reed L.K."/>
            <person name="Reenan R."/>
            <person name="Reily A."/>
            <person name="Remington K.A."/>
            <person name="Rieger T.T."/>
            <person name="Ritchie M.G."/>
            <person name="Robin C."/>
            <person name="Rogers Y.H."/>
            <person name="Rohde C."/>
            <person name="Rozas J."/>
            <person name="Rubenfield M.J."/>
            <person name="Ruiz A."/>
            <person name="Russo S."/>
            <person name="Salzberg S.L."/>
            <person name="Sanchez-Gracia A."/>
            <person name="Saranga D.J."/>
            <person name="Sato H."/>
            <person name="Schaeffer S.W."/>
            <person name="Schatz M.C."/>
            <person name="Schlenke T."/>
            <person name="Schwartz R."/>
            <person name="Segarra C."/>
            <person name="Singh R.S."/>
            <person name="Sirot L."/>
            <person name="Sirota M."/>
            <person name="Sisneros N.B."/>
            <person name="Smith C.D."/>
            <person name="Smith T.F."/>
            <person name="Spieth J."/>
            <person name="Stage D.E."/>
            <person name="Stark A."/>
            <person name="Stephan W."/>
            <person name="Strausberg R.L."/>
            <person name="Strempel S."/>
            <person name="Sturgill D."/>
            <person name="Sutton G."/>
            <person name="Sutton G.G."/>
            <person name="Tao W."/>
            <person name="Teichmann S."/>
            <person name="Tobari Y.N."/>
            <person name="Tomimura Y."/>
            <person name="Tsolas J.M."/>
            <person name="Valente V.L."/>
            <person name="Venter E."/>
            <person name="Venter J.C."/>
            <person name="Vicario S."/>
            <person name="Vieira F.G."/>
            <person name="Vilella A.J."/>
            <person name="Villasante A."/>
            <person name="Walenz B."/>
            <person name="Wang J."/>
            <person name="Wasserman M."/>
            <person name="Watts T."/>
            <person name="Wilson D."/>
            <person name="Wilson R.K."/>
            <person name="Wing R.A."/>
            <person name="Wolfner M.F."/>
            <person name="Wong A."/>
            <person name="Wong G.K."/>
            <person name="Wu C.I."/>
            <person name="Wu G."/>
            <person name="Yamamoto D."/>
            <person name="Yang H.P."/>
            <person name="Yang S.P."/>
            <person name="Yorke J.A."/>
            <person name="Yoshida K."/>
            <person name="Zdobnov E."/>
            <person name="Zhang P."/>
            <person name="Zhang Y."/>
            <person name="Zimin A.V."/>
            <person name="Baldwin J."/>
            <person name="Abdouelleil A."/>
            <person name="Abdulkadir J."/>
            <person name="Abebe A."/>
            <person name="Abera B."/>
            <person name="Abreu J."/>
            <person name="Acer S.C."/>
            <person name="Aftuck L."/>
            <person name="Alexander A."/>
            <person name="An P."/>
            <person name="Anderson E."/>
            <person name="Anderson S."/>
            <person name="Arachi H."/>
            <person name="Azer M."/>
            <person name="Bachantsang P."/>
            <person name="Barry A."/>
            <person name="Bayul T."/>
            <person name="Berlin A."/>
            <person name="Bessette D."/>
            <person name="Bloom T."/>
            <person name="Blye J."/>
            <person name="Boguslavskiy L."/>
            <person name="Bonnet C."/>
            <person name="Boukhgalter B."/>
            <person name="Bourzgui I."/>
            <person name="Brown A."/>
            <person name="Cahill P."/>
            <person name="Channer S."/>
            <person name="Cheshatsang Y."/>
            <person name="Chuda L."/>
            <person name="Citroen M."/>
            <person name="Collymore A."/>
            <person name="Cooke P."/>
            <person name="Costello M."/>
            <person name="D'Aco K."/>
            <person name="Daza R."/>
            <person name="De Haan G."/>
            <person name="DeGray S."/>
            <person name="DeMaso C."/>
            <person name="Dhargay N."/>
            <person name="Dooley K."/>
            <person name="Dooley E."/>
            <person name="Doricent M."/>
            <person name="Dorje P."/>
            <person name="Dorjee K."/>
            <person name="Dupes A."/>
            <person name="Elong R."/>
            <person name="Falk J."/>
            <person name="Farina A."/>
            <person name="Faro S."/>
            <person name="Ferguson D."/>
            <person name="Fisher S."/>
            <person name="Foley C.D."/>
            <person name="Franke A."/>
            <person name="Friedrich D."/>
            <person name="Gadbois L."/>
            <person name="Gearin G."/>
            <person name="Gearin C.R."/>
            <person name="Giannoukos G."/>
            <person name="Goode T."/>
            <person name="Graham J."/>
            <person name="Grandbois E."/>
            <person name="Grewal S."/>
            <person name="Gyaltsen K."/>
            <person name="Hafez N."/>
            <person name="Hagos B."/>
            <person name="Hall J."/>
            <person name="Henson C."/>
            <person name="Hollinger A."/>
            <person name="Honan T."/>
            <person name="Huard M.D."/>
            <person name="Hughes L."/>
            <person name="Hurhula B."/>
            <person name="Husby M.E."/>
            <person name="Kamat A."/>
            <person name="Kanga B."/>
            <person name="Kashin S."/>
            <person name="Khazanovich D."/>
            <person name="Kisner P."/>
            <person name="Lance K."/>
            <person name="Lara M."/>
            <person name="Lee W."/>
            <person name="Lennon N."/>
            <person name="Letendre F."/>
            <person name="LeVine R."/>
            <person name="Lipovsky A."/>
            <person name="Liu X."/>
            <person name="Liu J."/>
            <person name="Liu S."/>
            <person name="Lokyitsang T."/>
            <person name="Lokyitsang Y."/>
            <person name="Lubonja R."/>
            <person name="Lui A."/>
            <person name="MacDonald P."/>
            <person name="Magnisalis V."/>
            <person name="Maru K."/>
            <person name="Matthews C."/>
            <person name="McCusker W."/>
            <person name="McDonough S."/>
            <person name="Mehta T."/>
            <person name="Meldrim J."/>
            <person name="Meneus L."/>
            <person name="Mihai O."/>
            <person name="Mihalev A."/>
            <person name="Mihova T."/>
            <person name="Mittelman R."/>
            <person name="Mlenga V."/>
            <person name="Montmayeur A."/>
            <person name="Mulrain L."/>
            <person name="Navidi A."/>
            <person name="Naylor J."/>
            <person name="Negash T."/>
            <person name="Nguyen T."/>
            <person name="Nguyen N."/>
            <person name="Nicol R."/>
            <person name="Norbu C."/>
            <person name="Norbu N."/>
            <person name="Novod N."/>
            <person name="O'Neill B."/>
            <person name="Osman S."/>
            <person name="Markiewicz E."/>
            <person name="Oyono O.L."/>
            <person name="Patti C."/>
            <person name="Phunkhang P."/>
            <person name="Pierre F."/>
            <person name="Priest M."/>
            <person name="Raghuraman S."/>
            <person name="Rege F."/>
            <person name="Reyes R."/>
            <person name="Rise C."/>
            <person name="Rogov P."/>
            <person name="Ross K."/>
            <person name="Ryan E."/>
            <person name="Settipalli S."/>
            <person name="Shea T."/>
            <person name="Sherpa N."/>
            <person name="Shi L."/>
            <person name="Shih D."/>
            <person name="Sparrow T."/>
            <person name="Spaulding J."/>
            <person name="Stalker J."/>
            <person name="Stange-Thomann N."/>
            <person name="Stavropoulos S."/>
            <person name="Stone C."/>
            <person name="Strader C."/>
            <person name="Tesfaye S."/>
            <person name="Thomson T."/>
            <person name="Thoulutsang Y."/>
            <person name="Thoulutsang D."/>
            <person name="Topham K."/>
            <person name="Topping I."/>
            <person name="Tsamla T."/>
            <person name="Vassiliev H."/>
            <person name="Vo A."/>
            <person name="Wangchuk T."/>
            <person name="Wangdi T."/>
            <person name="Weiand M."/>
            <person name="Wilkinson J."/>
            <person name="Wilson A."/>
            <person name="Yadav S."/>
            <person name="Young G."/>
            <person name="Yu Q."/>
            <person name="Zembek L."/>
            <person name="Zhong D."/>
            <person name="Zimmer A."/>
            <person name="Zwirko Z."/>
            <person name="Jaffe D.B."/>
            <person name="Alvarez P."/>
            <person name="Brockman W."/>
            <person name="Butler J."/>
            <person name="Chin C."/>
            <person name="Gnerre S."/>
            <person name="Grabherr M."/>
            <person name="Kleber M."/>
            <person name="Mauceli E."/>
            <person name="MacCallum I."/>
        </authorList>
    </citation>
    <scope>NUCLEOTIDE SEQUENCE [LARGE SCALE GENOMIC DNA]</scope>
    <source>
        <strain evidence="4">Tai18E2 / Tucson 14021-0261.01</strain>
    </source>
</reference>
<dbReference type="OrthoDB" id="7880410at2759"/>
<dbReference type="AlphaFoldDB" id="B4P2N0"/>
<dbReference type="Proteomes" id="UP000002282">
    <property type="component" value="Chromosome 2L"/>
</dbReference>
<name>B4P2N0_DROYA</name>
<dbReference type="InterPro" id="IPR031732">
    <property type="entry name" value="DUF4729"/>
</dbReference>